<dbReference type="GO" id="GO:0003677">
    <property type="term" value="F:DNA binding"/>
    <property type="evidence" value="ECO:0007669"/>
    <property type="project" value="UniProtKB-KW"/>
</dbReference>
<dbReference type="PANTHER" id="PTHR46558:SF11">
    <property type="entry name" value="HTH-TYPE TRANSCRIPTIONAL REGULATOR XRE"/>
    <property type="match status" value="1"/>
</dbReference>
<dbReference type="PANTHER" id="PTHR46558">
    <property type="entry name" value="TRACRIPTIONAL REGULATORY PROTEIN-RELATED-RELATED"/>
    <property type="match status" value="1"/>
</dbReference>
<dbReference type="Pfam" id="PF12844">
    <property type="entry name" value="HTH_19"/>
    <property type="match status" value="1"/>
</dbReference>
<keyword evidence="1" id="KW-0238">DNA-binding</keyword>
<evidence type="ECO:0000313" key="4">
    <source>
        <dbReference type="Proteomes" id="UP000092931"/>
    </source>
</evidence>
<evidence type="ECO:0000256" key="1">
    <source>
        <dbReference type="ARBA" id="ARBA00023125"/>
    </source>
</evidence>
<dbReference type="SUPFAM" id="SSF47413">
    <property type="entry name" value="lambda repressor-like DNA-binding domains"/>
    <property type="match status" value="1"/>
</dbReference>
<name>A0A1B1YKN0_THEST</name>
<proteinExistence type="predicted"/>
<dbReference type="Proteomes" id="UP000092931">
    <property type="component" value="Chromosome"/>
</dbReference>
<reference evidence="3 4" key="1">
    <citation type="submission" date="2016-02" db="EMBL/GenBank/DDBJ databases">
        <title>Comparison of Clostridium stercorarium subspecies using comparative genomics and transcriptomics.</title>
        <authorList>
            <person name="Schellenberg J."/>
            <person name="Thallinger G."/>
            <person name="Levin D.B."/>
            <person name="Zhang X."/>
            <person name="Alvare G."/>
            <person name="Fristensky B."/>
            <person name="Sparling R."/>
        </authorList>
    </citation>
    <scope>NUCLEOTIDE SEQUENCE [LARGE SCALE GENOMIC DNA]</scope>
    <source>
        <strain evidence="3 4">DSM 9219</strain>
    </source>
</reference>
<organism evidence="3 4">
    <name type="scientific">Thermoclostridium stercorarium subsp. leptospartum DSM 9219</name>
    <dbReference type="NCBI Taxonomy" id="1346611"/>
    <lineage>
        <taxon>Bacteria</taxon>
        <taxon>Bacillati</taxon>
        <taxon>Bacillota</taxon>
        <taxon>Clostridia</taxon>
        <taxon>Eubacteriales</taxon>
        <taxon>Oscillospiraceae</taxon>
        <taxon>Thermoclostridium</taxon>
    </lineage>
</organism>
<dbReference type="RefSeq" id="WP_065820795.1">
    <property type="nucleotide sequence ID" value="NZ_CP014673.1"/>
</dbReference>
<dbReference type="CDD" id="cd00093">
    <property type="entry name" value="HTH_XRE"/>
    <property type="match status" value="1"/>
</dbReference>
<dbReference type="EMBL" id="CP014673">
    <property type="protein sequence ID" value="ANX01328.1"/>
    <property type="molecule type" value="Genomic_DNA"/>
</dbReference>
<dbReference type="SMART" id="SM00530">
    <property type="entry name" value="HTH_XRE"/>
    <property type="match status" value="1"/>
</dbReference>
<dbReference type="AlphaFoldDB" id="A0A1B1YKN0"/>
<feature type="domain" description="HTH cro/C1-type" evidence="2">
    <location>
        <begin position="6"/>
        <end position="62"/>
    </location>
</feature>
<dbReference type="PROSITE" id="PS50943">
    <property type="entry name" value="HTH_CROC1"/>
    <property type="match status" value="1"/>
</dbReference>
<gene>
    <name evidence="3" type="ORF">CSTERLE_06975</name>
</gene>
<sequence>MIGDRIKELREKRGLTQKQLSEDPYLNLNINTLASYERNLREPKIDMIVKLAHYFGVTTDYLLGVSEHKSDENSAISKQIPLSDKSIDFLKSVPPELQPTLDLLLSDPNFENFLLEVMTYIYSLKHGESSESVDIISYKLNEEINKAGSSYTPSEITKIISRLLPRLQQAKVIEALERLINSMVEHDKRD</sequence>
<accession>A0A1B1YKN0</accession>
<dbReference type="InterPro" id="IPR001387">
    <property type="entry name" value="Cro/C1-type_HTH"/>
</dbReference>
<dbReference type="Gene3D" id="1.10.260.40">
    <property type="entry name" value="lambda repressor-like DNA-binding domains"/>
    <property type="match status" value="1"/>
</dbReference>
<dbReference type="InterPro" id="IPR010982">
    <property type="entry name" value="Lambda_DNA-bd_dom_sf"/>
</dbReference>
<evidence type="ECO:0000259" key="2">
    <source>
        <dbReference type="PROSITE" id="PS50943"/>
    </source>
</evidence>
<protein>
    <recommendedName>
        <fullName evidence="2">HTH cro/C1-type domain-containing protein</fullName>
    </recommendedName>
</protein>
<evidence type="ECO:0000313" key="3">
    <source>
        <dbReference type="EMBL" id="ANX01328.1"/>
    </source>
</evidence>